<protein>
    <submittedName>
        <fullName evidence="1">Uncharacterized protein</fullName>
    </submittedName>
</protein>
<dbReference type="Proteomes" id="UP001597285">
    <property type="component" value="Unassembled WGS sequence"/>
</dbReference>
<evidence type="ECO:0000313" key="1">
    <source>
        <dbReference type="EMBL" id="MFD1799977.1"/>
    </source>
</evidence>
<proteinExistence type="predicted"/>
<dbReference type="EMBL" id="JBHUFF010000014">
    <property type="protein sequence ID" value="MFD1799977.1"/>
    <property type="molecule type" value="Genomic_DNA"/>
</dbReference>
<comment type="caution">
    <text evidence="1">The sequence shown here is derived from an EMBL/GenBank/DDBJ whole genome shotgun (WGS) entry which is preliminary data.</text>
</comment>
<name>A0ABW4NR50_9LACT</name>
<keyword evidence="2" id="KW-1185">Reference proteome</keyword>
<evidence type="ECO:0000313" key="2">
    <source>
        <dbReference type="Proteomes" id="UP001597285"/>
    </source>
</evidence>
<organism evidence="1 2">
    <name type="scientific">Carnobacterium antarcticum</name>
    <dbReference type="NCBI Taxonomy" id="2126436"/>
    <lineage>
        <taxon>Bacteria</taxon>
        <taxon>Bacillati</taxon>
        <taxon>Bacillota</taxon>
        <taxon>Bacilli</taxon>
        <taxon>Lactobacillales</taxon>
        <taxon>Carnobacteriaceae</taxon>
        <taxon>Carnobacterium</taxon>
    </lineage>
</organism>
<sequence length="93" mass="10592">MTNEQKDRPTTQYLLPHGWTINLSDKADLLQNNDGKVAIILKSKNFGDVSPVVFDVLENSIHVQSLPHFAERVSFTLDKEIELVFNSFVYEQG</sequence>
<gene>
    <name evidence="1" type="ORF">ACFSBK_08960</name>
</gene>
<dbReference type="RefSeq" id="WP_058919996.1">
    <property type="nucleotide sequence ID" value="NZ_JBHSQC010000015.1"/>
</dbReference>
<reference evidence="2" key="1">
    <citation type="journal article" date="2019" name="Int. J. Syst. Evol. Microbiol.">
        <title>The Global Catalogue of Microorganisms (GCM) 10K type strain sequencing project: providing services to taxonomists for standard genome sequencing and annotation.</title>
        <authorList>
            <consortium name="The Broad Institute Genomics Platform"/>
            <consortium name="The Broad Institute Genome Sequencing Center for Infectious Disease"/>
            <person name="Wu L."/>
            <person name="Ma J."/>
        </authorList>
    </citation>
    <scope>NUCLEOTIDE SEQUENCE [LARGE SCALE GENOMIC DNA]</scope>
    <source>
        <strain evidence="2">KCTC 42143</strain>
    </source>
</reference>
<accession>A0ABW4NR50</accession>